<organism evidence="3 4">
    <name type="scientific">Mortierella isabellina</name>
    <name type="common">Filamentous fungus</name>
    <name type="synonym">Umbelopsis isabellina</name>
    <dbReference type="NCBI Taxonomy" id="91625"/>
    <lineage>
        <taxon>Eukaryota</taxon>
        <taxon>Fungi</taxon>
        <taxon>Fungi incertae sedis</taxon>
        <taxon>Mucoromycota</taxon>
        <taxon>Mucoromycotina</taxon>
        <taxon>Umbelopsidomycetes</taxon>
        <taxon>Umbelopsidales</taxon>
        <taxon>Umbelopsidaceae</taxon>
        <taxon>Umbelopsis</taxon>
    </lineage>
</organism>
<keyword evidence="1" id="KW-0175">Coiled coil</keyword>
<feature type="coiled-coil region" evidence="1">
    <location>
        <begin position="15"/>
        <end position="52"/>
    </location>
</feature>
<evidence type="ECO:0000313" key="3">
    <source>
        <dbReference type="EMBL" id="KAG2186329.1"/>
    </source>
</evidence>
<accession>A0A8H7Q4G5</accession>
<proteinExistence type="predicted"/>
<evidence type="ECO:0000313" key="4">
    <source>
        <dbReference type="Proteomes" id="UP000654370"/>
    </source>
</evidence>
<evidence type="ECO:0000256" key="2">
    <source>
        <dbReference type="SAM" id="MobiDB-lite"/>
    </source>
</evidence>
<dbReference type="AlphaFoldDB" id="A0A8H7Q4G5"/>
<feature type="region of interest" description="Disordered" evidence="2">
    <location>
        <begin position="74"/>
        <end position="93"/>
    </location>
</feature>
<protein>
    <submittedName>
        <fullName evidence="3">Uncharacterized protein</fullName>
    </submittedName>
</protein>
<feature type="compositionally biased region" description="Polar residues" evidence="2">
    <location>
        <begin position="83"/>
        <end position="92"/>
    </location>
</feature>
<dbReference type="EMBL" id="JAEPQZ010000001">
    <property type="protein sequence ID" value="KAG2186329.1"/>
    <property type="molecule type" value="Genomic_DNA"/>
</dbReference>
<evidence type="ECO:0000256" key="1">
    <source>
        <dbReference type="SAM" id="Coils"/>
    </source>
</evidence>
<feature type="coiled-coil region" evidence="1">
    <location>
        <begin position="236"/>
        <end position="263"/>
    </location>
</feature>
<dbReference type="OrthoDB" id="2415856at2759"/>
<name>A0A8H7Q4G5_MORIS</name>
<keyword evidence="4" id="KW-1185">Reference proteome</keyword>
<reference evidence="3" key="1">
    <citation type="submission" date="2020-12" db="EMBL/GenBank/DDBJ databases">
        <title>Metabolic potential, ecology and presence of endohyphal bacteria is reflected in genomic diversity of Mucoromycotina.</title>
        <authorList>
            <person name="Muszewska A."/>
            <person name="Okrasinska A."/>
            <person name="Steczkiewicz K."/>
            <person name="Drgas O."/>
            <person name="Orlowska M."/>
            <person name="Perlinska-Lenart U."/>
            <person name="Aleksandrzak-Piekarczyk T."/>
            <person name="Szatraj K."/>
            <person name="Zielenkiewicz U."/>
            <person name="Pilsyk S."/>
            <person name="Malc E."/>
            <person name="Mieczkowski P."/>
            <person name="Kruszewska J.S."/>
            <person name="Biernat P."/>
            <person name="Pawlowska J."/>
        </authorList>
    </citation>
    <scope>NUCLEOTIDE SEQUENCE</scope>
    <source>
        <strain evidence="3">WA0000067209</strain>
    </source>
</reference>
<dbReference type="Proteomes" id="UP000654370">
    <property type="component" value="Unassembled WGS sequence"/>
</dbReference>
<gene>
    <name evidence="3" type="ORF">INT43_002767</name>
</gene>
<comment type="caution">
    <text evidence="3">The sequence shown here is derived from an EMBL/GenBank/DDBJ whole genome shotgun (WGS) entry which is preliminary data.</text>
</comment>
<sequence>MATTQAEYAHWQQKNAAAINRITTLESQISKLRQQQVEQQQKQQAMNKLRKAARSYLLRQEEYKLLFQSLGARSRRSTRDTGHSQTSIQTAPETKASIAVNQLRGQIKFILEQNLRNQTCDKKSTSLSEPILALLKSSTVEPQMILEQMSNHLIQIQKRAIAMGAEREEDTCPSSEDAELIEEQISLCEQREAESQENNQHLLALKSKADGLVQQIKSKIAANYPDEEVQRMLLKYILTKAQKDRYKLKLDRLQENITKMQGELGSEYLSPVTKNIDATKEIQKQKDMINQLNLHIDDLSLSVIQQLEQSKKLGIEDEKRLWNEINQQQLQIQAIYKMQVDTLSTETKTQRIEKQPEHEEHELLTICHQLALRPNTDMRLILQQVQQLKAQTQLSLYNEAIWIEQLGKSKNMMQLLRQELAKNTLEDEAAYENALVSLATRCTDQFKQEQDKFWTTLDEKLLSISNDCKQRAIDLIKQIQICINESNEMLQGELMVNTTDQDTTSE</sequence>